<organism evidence="8 9">
    <name type="scientific">Haemophilus ducreyi (strain 35000HP / ATCC 700724)</name>
    <dbReference type="NCBI Taxonomy" id="233412"/>
    <lineage>
        <taxon>Bacteria</taxon>
        <taxon>Pseudomonadati</taxon>
        <taxon>Pseudomonadota</taxon>
        <taxon>Gammaproteobacteria</taxon>
        <taxon>Pasteurellales</taxon>
        <taxon>Pasteurellaceae</taxon>
        <taxon>Haemophilus</taxon>
    </lineage>
</organism>
<dbReference type="AlphaFoldDB" id="G1UBB2"/>
<dbReference type="STRING" id="233412.HD_0588"/>
<evidence type="ECO:0000256" key="3">
    <source>
        <dbReference type="ARBA" id="ARBA00022692"/>
    </source>
</evidence>
<accession>G1UBB2</accession>
<dbReference type="RefSeq" id="WP_010944572.1">
    <property type="nucleotide sequence ID" value="NC_002940.2"/>
</dbReference>
<dbReference type="eggNOG" id="COG3117">
    <property type="taxonomic scope" value="Bacteria"/>
</dbReference>
<keyword evidence="5 6" id="KW-0472">Membrane</keyword>
<dbReference type="KEGG" id="hdu:HD_0588"/>
<comment type="subunit">
    <text evidence="6">Component of the lipopolysaccharide transport and assembly complex. Interacts with LptA and the LptBFG transporter complex.</text>
</comment>
<dbReference type="NCBIfam" id="TIGR04409">
    <property type="entry name" value="LptC_YrbK"/>
    <property type="match status" value="1"/>
</dbReference>
<dbReference type="EMBL" id="AE017143">
    <property type="protein sequence ID" value="AAP95519.1"/>
    <property type="molecule type" value="Genomic_DNA"/>
</dbReference>
<dbReference type="GO" id="GO:0017089">
    <property type="term" value="F:glycolipid transfer activity"/>
    <property type="evidence" value="ECO:0007669"/>
    <property type="project" value="TreeGrafter"/>
</dbReference>
<dbReference type="PANTHER" id="PTHR37481">
    <property type="entry name" value="LIPOPOLYSACCHARIDE EXPORT SYSTEM PROTEIN LPTC"/>
    <property type="match status" value="1"/>
</dbReference>
<evidence type="ECO:0000256" key="5">
    <source>
        <dbReference type="ARBA" id="ARBA00023136"/>
    </source>
</evidence>
<dbReference type="OrthoDB" id="5659892at2"/>
<evidence type="ECO:0000256" key="4">
    <source>
        <dbReference type="ARBA" id="ARBA00022989"/>
    </source>
</evidence>
<dbReference type="Pfam" id="PF06835">
    <property type="entry name" value="LptC"/>
    <property type="match status" value="1"/>
</dbReference>
<dbReference type="PIRSF" id="PIRSF028513">
    <property type="entry name" value="LptC"/>
    <property type="match status" value="1"/>
</dbReference>
<reference evidence="9" key="1">
    <citation type="submission" date="2003-06" db="EMBL/GenBank/DDBJ databases">
        <title>The complete genome sequence of Haemophilus ducreyi.</title>
        <authorList>
            <person name="Munson R.S. Jr."/>
            <person name="Ray W.C."/>
            <person name="Mahairas G."/>
            <person name="Sabo P."/>
            <person name="Mungur R."/>
            <person name="Johnson L."/>
            <person name="Nguyen D."/>
            <person name="Wang J."/>
            <person name="Forst C."/>
            <person name="Hood L."/>
        </authorList>
    </citation>
    <scope>NUCLEOTIDE SEQUENCE [LARGE SCALE GENOMIC DNA]</scope>
    <source>
        <strain evidence="9">35000HP / ATCC 700724</strain>
    </source>
</reference>
<dbReference type="InterPro" id="IPR026265">
    <property type="entry name" value="LptC"/>
</dbReference>
<gene>
    <name evidence="6" type="primary">lptC</name>
    <name evidence="8" type="ordered locus">HD_0588</name>
</gene>
<evidence type="ECO:0000313" key="8">
    <source>
        <dbReference type="EMBL" id="AAP95519.1"/>
    </source>
</evidence>
<feature type="transmembrane region" description="Helical" evidence="6">
    <location>
        <begin position="5"/>
        <end position="21"/>
    </location>
</feature>
<keyword evidence="1 6" id="KW-1003">Cell membrane</keyword>
<dbReference type="GO" id="GO:0030288">
    <property type="term" value="C:outer membrane-bounded periplasmic space"/>
    <property type="evidence" value="ECO:0007669"/>
    <property type="project" value="TreeGrafter"/>
</dbReference>
<dbReference type="Proteomes" id="UP000001022">
    <property type="component" value="Chromosome"/>
</dbReference>
<dbReference type="HAMAP" id="MF_01915">
    <property type="entry name" value="LPS_assembly_LptC"/>
    <property type="match status" value="1"/>
</dbReference>
<protein>
    <recommendedName>
        <fullName evidence="6 7">Lipopolysaccharide export system protein LptC</fullName>
    </recommendedName>
</protein>
<evidence type="ECO:0000256" key="7">
    <source>
        <dbReference type="PIRNR" id="PIRNR028513"/>
    </source>
</evidence>
<dbReference type="GO" id="GO:0005886">
    <property type="term" value="C:plasma membrane"/>
    <property type="evidence" value="ECO:0007669"/>
    <property type="project" value="UniProtKB-SubCell"/>
</dbReference>
<dbReference type="InterPro" id="IPR052363">
    <property type="entry name" value="LPS_export_LptC"/>
</dbReference>
<dbReference type="HOGENOM" id="CLU_105814_2_0_6"/>
<dbReference type="GO" id="GO:0015221">
    <property type="term" value="F:lipopolysaccharide transmembrane transporter activity"/>
    <property type="evidence" value="ECO:0007669"/>
    <property type="project" value="InterPro"/>
</dbReference>
<comment type="function">
    <text evidence="7">Required for the translocation of lipopolysaccharide (LPS) from the inner membrane to the outer membrane.</text>
</comment>
<keyword evidence="3 6" id="KW-0812">Transmembrane</keyword>
<name>G1UBB2_HAEDU</name>
<dbReference type="PANTHER" id="PTHR37481:SF1">
    <property type="entry name" value="LIPOPOLYSACCHARIDE EXPORT SYSTEM PROTEIN LPTC"/>
    <property type="match status" value="1"/>
</dbReference>
<evidence type="ECO:0000256" key="6">
    <source>
        <dbReference type="HAMAP-Rule" id="MF_01915"/>
    </source>
</evidence>
<dbReference type="Gene3D" id="2.60.450.10">
    <property type="entry name" value="Lipopolysaccharide (LPS) transport protein A like domain"/>
    <property type="match status" value="1"/>
</dbReference>
<evidence type="ECO:0000256" key="2">
    <source>
        <dbReference type="ARBA" id="ARBA00022519"/>
    </source>
</evidence>
<dbReference type="InterPro" id="IPR010664">
    <property type="entry name" value="LipoPS_assembly_LptC-rel"/>
</dbReference>
<keyword evidence="9" id="KW-1185">Reference proteome</keyword>
<proteinExistence type="inferred from homology"/>
<keyword evidence="2 6" id="KW-0997">Cell inner membrane</keyword>
<dbReference type="GO" id="GO:0043165">
    <property type="term" value="P:Gram-negative-bacterium-type cell outer membrane assembly"/>
    <property type="evidence" value="ECO:0007669"/>
    <property type="project" value="UniProtKB-UniRule"/>
</dbReference>
<comment type="similarity">
    <text evidence="6 7">Belongs to the LptC family.</text>
</comment>
<evidence type="ECO:0000256" key="1">
    <source>
        <dbReference type="ARBA" id="ARBA00022475"/>
    </source>
</evidence>
<keyword evidence="4 6" id="KW-1133">Transmembrane helix</keyword>
<evidence type="ECO:0000313" key="9">
    <source>
        <dbReference type="Proteomes" id="UP000001022"/>
    </source>
</evidence>
<sequence>MQIRLTFILLIIVAILGGWYMNQHKPTDYSLTQLIKKEGTPDYSGRNISTMIYDVNGQPQYFAKATEIKRYEATQHTEFINPFINLYDTQTRAKQWNISAEQAEITHEKMLHLVGNVKLKALENNAQLQKIVTDKLTIDLNTQDVFTDSKVTSIGAGFSSSGIGLKGNLKQQVATLIKDVKTHIEPTVIQQSK</sequence>
<comment type="function">
    <text evidence="6">Involved in the assembly of lipopolysaccharide (LPS). Required for the translocation of LPS from the inner membrane to the outer membrane. Facilitates the transfer of LPS from the inner membrane to the periplasmic protein LptA. Could be a docking site for LptA.</text>
</comment>
<comment type="subcellular location">
    <subcellularLocation>
        <location evidence="6">Cell inner membrane</location>
        <topology evidence="6">Single-pass membrane protein</topology>
    </subcellularLocation>
</comment>